<keyword evidence="1" id="KW-1133">Transmembrane helix</keyword>
<name>A0AA38SFW8_9ASTR</name>
<dbReference type="InterPro" id="IPR036770">
    <property type="entry name" value="Ankyrin_rpt-contain_sf"/>
</dbReference>
<dbReference type="AlphaFoldDB" id="A0AA38SFW8"/>
<keyword evidence="1" id="KW-0472">Membrane</keyword>
<dbReference type="PANTHER" id="PTHR24177:SF472">
    <property type="entry name" value="PGG DOMAIN-CONTAINING PROTEIN"/>
    <property type="match status" value="1"/>
</dbReference>
<dbReference type="Proteomes" id="UP001172457">
    <property type="component" value="Chromosome 7"/>
</dbReference>
<comment type="caution">
    <text evidence="3">The sequence shown here is derived from an EMBL/GenBank/DDBJ whole genome shotgun (WGS) entry which is preliminary data.</text>
</comment>
<dbReference type="Pfam" id="PF13962">
    <property type="entry name" value="PGG"/>
    <property type="match status" value="1"/>
</dbReference>
<proteinExistence type="predicted"/>
<reference evidence="3" key="1">
    <citation type="submission" date="2023-03" db="EMBL/GenBank/DDBJ databases">
        <title>Chromosome-scale reference genome and RAD-based genetic map of yellow starthistle (Centaurea solstitialis) reveal putative structural variation and QTLs associated with invader traits.</title>
        <authorList>
            <person name="Reatini B."/>
            <person name="Cang F.A."/>
            <person name="Jiang Q."/>
            <person name="Mckibben M.T.W."/>
            <person name="Barker M.S."/>
            <person name="Rieseberg L.H."/>
            <person name="Dlugosch K.M."/>
        </authorList>
    </citation>
    <scope>NUCLEOTIDE SEQUENCE</scope>
    <source>
        <strain evidence="3">CAN-66</strain>
        <tissue evidence="3">Leaf</tissue>
    </source>
</reference>
<evidence type="ECO:0000259" key="2">
    <source>
        <dbReference type="Pfam" id="PF13962"/>
    </source>
</evidence>
<keyword evidence="1" id="KW-0812">Transmembrane</keyword>
<accession>A0AA38SFW8</accession>
<keyword evidence="4" id="KW-1185">Reference proteome</keyword>
<organism evidence="3 4">
    <name type="scientific">Centaurea solstitialis</name>
    <name type="common">yellow star-thistle</name>
    <dbReference type="NCBI Taxonomy" id="347529"/>
    <lineage>
        <taxon>Eukaryota</taxon>
        <taxon>Viridiplantae</taxon>
        <taxon>Streptophyta</taxon>
        <taxon>Embryophyta</taxon>
        <taxon>Tracheophyta</taxon>
        <taxon>Spermatophyta</taxon>
        <taxon>Magnoliopsida</taxon>
        <taxon>eudicotyledons</taxon>
        <taxon>Gunneridae</taxon>
        <taxon>Pentapetalae</taxon>
        <taxon>asterids</taxon>
        <taxon>campanulids</taxon>
        <taxon>Asterales</taxon>
        <taxon>Asteraceae</taxon>
        <taxon>Carduoideae</taxon>
        <taxon>Cardueae</taxon>
        <taxon>Centaureinae</taxon>
        <taxon>Centaurea</taxon>
    </lineage>
</organism>
<dbReference type="PANTHER" id="PTHR24177">
    <property type="entry name" value="CASKIN"/>
    <property type="match status" value="1"/>
</dbReference>
<evidence type="ECO:0000256" key="1">
    <source>
        <dbReference type="SAM" id="Phobius"/>
    </source>
</evidence>
<gene>
    <name evidence="3" type="ORF">OSB04_028124</name>
</gene>
<dbReference type="GO" id="GO:0016020">
    <property type="term" value="C:membrane"/>
    <property type="evidence" value="ECO:0007669"/>
    <property type="project" value="TreeGrafter"/>
</dbReference>
<dbReference type="Gene3D" id="1.25.40.20">
    <property type="entry name" value="Ankyrin repeat-containing domain"/>
    <property type="match status" value="1"/>
</dbReference>
<feature type="transmembrane region" description="Helical" evidence="1">
    <location>
        <begin position="242"/>
        <end position="263"/>
    </location>
</feature>
<dbReference type="InterPro" id="IPR026961">
    <property type="entry name" value="PGG_dom"/>
</dbReference>
<evidence type="ECO:0000313" key="3">
    <source>
        <dbReference type="EMBL" id="KAJ9541618.1"/>
    </source>
</evidence>
<dbReference type="EMBL" id="JARYMX010000007">
    <property type="protein sequence ID" value="KAJ9541618.1"/>
    <property type="molecule type" value="Genomic_DNA"/>
</dbReference>
<feature type="domain" description="PGG" evidence="2">
    <location>
        <begin position="208"/>
        <end position="237"/>
    </location>
</feature>
<sequence>MIYILRGLPDKIQQGDNQPFGDDDQARQVLKLIREDIVKMVTETQNIIRGTVATTSNDPNIPSLIGKCKKNHILLEYCLLLQKWLIRLYPDLMWKVNDNNQTIFHIAVEHRHEHIYNILYEVGSMKELITPLRDGNGNNMLHLVGKRPKNERLQHVSALALQMQRELLWFKEVETMIPPAFREQKNKDGLTPHELFTKEHKDLATHAEKWMEEIASQLIVVAALIATIVFAATFTIPVADAISFLSSTASILMFLSILTSRNAERDFLGALHNKLVLALETLFLSIITMTNGFILRFFVLYNKDLKWIPILIGVCSLTGLCFFFDSVASHADIIYSAYGSRYLFKPRKPIFYHEHAKF</sequence>
<feature type="transmembrane region" description="Helical" evidence="1">
    <location>
        <begin position="218"/>
        <end position="236"/>
    </location>
</feature>
<evidence type="ECO:0000313" key="4">
    <source>
        <dbReference type="Proteomes" id="UP001172457"/>
    </source>
</evidence>
<protein>
    <recommendedName>
        <fullName evidence="2">PGG domain-containing protein</fullName>
    </recommendedName>
</protein>
<feature type="transmembrane region" description="Helical" evidence="1">
    <location>
        <begin position="275"/>
        <end position="301"/>
    </location>
</feature>
<feature type="transmembrane region" description="Helical" evidence="1">
    <location>
        <begin position="307"/>
        <end position="324"/>
    </location>
</feature>